<accession>A3VI97</accession>
<dbReference type="EMBL" id="AAMT01000010">
    <property type="protein sequence ID" value="EAQ12096.1"/>
    <property type="molecule type" value="Genomic_DNA"/>
</dbReference>
<dbReference type="AlphaFoldDB" id="A3VI97"/>
<name>A3VI97_9RHOB</name>
<reference evidence="2 3" key="1">
    <citation type="journal article" date="2010" name="J. Bacteriol.">
        <title>Genome sequences of Pelagibaca bermudensis HTCC2601T and Maritimibacter alkaliphilus HTCC2654T, the type strains of two marine Roseobacter genera.</title>
        <authorList>
            <person name="Thrash J.C."/>
            <person name="Cho J.C."/>
            <person name="Ferriera S."/>
            <person name="Johnson J."/>
            <person name="Vergin K.L."/>
            <person name="Giovannoni S.J."/>
        </authorList>
    </citation>
    <scope>NUCLEOTIDE SEQUENCE [LARGE SCALE GENOMIC DNA]</scope>
    <source>
        <strain evidence="2 3">HTCC2654</strain>
    </source>
</reference>
<dbReference type="OrthoDB" id="7869134at2"/>
<evidence type="ECO:0000313" key="2">
    <source>
        <dbReference type="EMBL" id="EAQ12096.1"/>
    </source>
</evidence>
<sequence>MSDKVKPTDLEKGAEIAEDQTEKFIETGDAGREKTEETSDDISEGMPKTDRENIDKVTNTD</sequence>
<feature type="compositionally biased region" description="Basic and acidic residues" evidence="1">
    <location>
        <begin position="1"/>
        <end position="37"/>
    </location>
</feature>
<evidence type="ECO:0000256" key="1">
    <source>
        <dbReference type="SAM" id="MobiDB-lite"/>
    </source>
</evidence>
<dbReference type="RefSeq" id="WP_008327919.1">
    <property type="nucleotide sequence ID" value="NZ_CH902578.1"/>
</dbReference>
<organism evidence="2 3">
    <name type="scientific">Maritimibacter alkaliphilus HTCC2654</name>
    <dbReference type="NCBI Taxonomy" id="314271"/>
    <lineage>
        <taxon>Bacteria</taxon>
        <taxon>Pseudomonadati</taxon>
        <taxon>Pseudomonadota</taxon>
        <taxon>Alphaproteobacteria</taxon>
        <taxon>Rhodobacterales</taxon>
        <taxon>Roseobacteraceae</taxon>
        <taxon>Maritimibacter</taxon>
    </lineage>
</organism>
<keyword evidence="3" id="KW-1185">Reference proteome</keyword>
<proteinExistence type="predicted"/>
<comment type="caution">
    <text evidence="2">The sequence shown here is derived from an EMBL/GenBank/DDBJ whole genome shotgun (WGS) entry which is preliminary data.</text>
</comment>
<dbReference type="Proteomes" id="UP000002931">
    <property type="component" value="Unassembled WGS sequence"/>
</dbReference>
<evidence type="ECO:0000313" key="3">
    <source>
        <dbReference type="Proteomes" id="UP000002931"/>
    </source>
</evidence>
<feature type="region of interest" description="Disordered" evidence="1">
    <location>
        <begin position="1"/>
        <end position="61"/>
    </location>
</feature>
<protein>
    <submittedName>
        <fullName evidence="2">Uncharacterized protein</fullName>
    </submittedName>
</protein>
<dbReference type="STRING" id="314271.RB2654_01300"/>
<dbReference type="HOGENOM" id="CLU_2917190_0_0_5"/>
<gene>
    <name evidence="2" type="ORF">RB2654_01300</name>
</gene>